<evidence type="ECO:0000313" key="2">
    <source>
        <dbReference type="EMBL" id="MBO1863140.1"/>
    </source>
</evidence>
<dbReference type="EMBL" id="CP086136">
    <property type="protein sequence ID" value="UEM15949.1"/>
    <property type="molecule type" value="Genomic_DNA"/>
</dbReference>
<protein>
    <submittedName>
        <fullName evidence="2">Uncharacterized protein</fullName>
    </submittedName>
</protein>
<reference evidence="2" key="1">
    <citation type="submission" date="2021-03" db="EMBL/GenBank/DDBJ databases">
        <title>Whole Genome Sequence of Bradyrhizobium sp. Strain 144S4.</title>
        <authorList>
            <person name="Bromfield E.S.P."/>
            <person name="Cloutier S."/>
        </authorList>
    </citation>
    <scope>NUCLEOTIDE SEQUENCE [LARGE SCALE GENOMIC DNA]</scope>
    <source>
        <strain evidence="2">144S4</strain>
    </source>
</reference>
<dbReference type="KEGG" id="bban:J4G43_018085"/>
<proteinExistence type="predicted"/>
<gene>
    <name evidence="3" type="ORF">J4G43_018085</name>
    <name evidence="2" type="ORF">J4G43_20165</name>
</gene>
<dbReference type="Proteomes" id="UP000664702">
    <property type="component" value="Chromosome"/>
</dbReference>
<accession>A0A939S304</accession>
<feature type="region of interest" description="Disordered" evidence="1">
    <location>
        <begin position="1"/>
        <end position="31"/>
    </location>
</feature>
<evidence type="ECO:0000256" key="1">
    <source>
        <dbReference type="SAM" id="MobiDB-lite"/>
    </source>
</evidence>
<evidence type="ECO:0000313" key="4">
    <source>
        <dbReference type="Proteomes" id="UP000664702"/>
    </source>
</evidence>
<name>A0A939S304_9BRAD</name>
<dbReference type="EMBL" id="JAGEMI010000001">
    <property type="protein sequence ID" value="MBO1863140.1"/>
    <property type="molecule type" value="Genomic_DNA"/>
</dbReference>
<dbReference type="RefSeq" id="WP_208085800.1">
    <property type="nucleotide sequence ID" value="NZ_CP086136.1"/>
</dbReference>
<evidence type="ECO:0000313" key="3">
    <source>
        <dbReference type="EMBL" id="UEM15949.1"/>
    </source>
</evidence>
<sequence length="174" mass="18127">MSSKYSQEFEQPLSAQGGEAGRPTEAPESYSPEDAHPLVWWRLLPPHLLGGAEHLQVTAALEGLAVMGGGMEGAAALAGDAAAAIGMALSLIPLRVVTLQIDIVMSALLSCALAGDPASVPVLSHVLGRCQWGDPCAEELGLAWLDRHKAFPMNREQFAASEAALAAAFCPGEE</sequence>
<dbReference type="AlphaFoldDB" id="A0A939S304"/>
<organism evidence="2">
    <name type="scientific">Bradyrhizobium barranii subsp. barranii</name>
    <dbReference type="NCBI Taxonomy" id="2823807"/>
    <lineage>
        <taxon>Bacteria</taxon>
        <taxon>Pseudomonadati</taxon>
        <taxon>Pseudomonadota</taxon>
        <taxon>Alphaproteobacteria</taxon>
        <taxon>Hyphomicrobiales</taxon>
        <taxon>Nitrobacteraceae</taxon>
        <taxon>Bradyrhizobium</taxon>
        <taxon>Bradyrhizobium barranii</taxon>
    </lineage>
</organism>
<reference evidence="3 4" key="2">
    <citation type="journal article" date="2022" name="Int. J. Syst. Evol. Microbiol.">
        <title>Strains of Bradyrhizobium barranii sp. nov. associated with legumes native to Canada are symbionts of soybeans and belong to different subspecies (subsp. barranii subsp. nov. and subsp. apii subsp. nov.) and symbiovars (sv. glycinearum and sv. septentrionale).</title>
        <authorList>
            <person name="Bromfield E.S.P."/>
            <person name="Cloutier S."/>
            <person name="Wasai-Hara S."/>
            <person name="Minamisawa K."/>
        </authorList>
    </citation>
    <scope>NUCLEOTIDE SEQUENCE [LARGE SCALE GENOMIC DNA]</scope>
    <source>
        <strain evidence="3 4">144S4</strain>
    </source>
</reference>